<gene>
    <name evidence="8" type="ORF">GCM10010982_34800</name>
</gene>
<evidence type="ECO:0000313" key="8">
    <source>
        <dbReference type="EMBL" id="GGO73689.1"/>
    </source>
</evidence>
<dbReference type="PANTHER" id="PTHR43281:SF1">
    <property type="entry name" value="FARNESYL DIPHOSPHATE SYNTHASE"/>
    <property type="match status" value="1"/>
</dbReference>
<keyword evidence="6" id="KW-0414">Isoprene biosynthesis</keyword>
<sequence>MSQDWLTALGQYQTRITQLLKDQVESLPSLAPVLRDAMGYALLMGGKRVRPAMLYTTGQMLGVKLSDLDAAAMALECIHCYSLVHDDLPAMDNDDLRRGQPTCHIAFDEASAILAGDALQTLAFSLLCDYPLSAACEPQRVKLVSALASASGYLGMCGGQALDMQATDKLIDIGQLEQLHQCKTGALLQASVKMACILADIPASEQQQLAIFAENIGLAFQVQDDILDVTGDTQTLGKRQGSDQTLNKSTYPALLGLDGAKALAQQLYQQALQALQPLPYNTDLLRSFAGYIVDRNH</sequence>
<accession>A0A917Z390</accession>
<dbReference type="AlphaFoldDB" id="A0A917Z390"/>
<dbReference type="Pfam" id="PF00348">
    <property type="entry name" value="polyprenyl_synt"/>
    <property type="match status" value="1"/>
</dbReference>
<dbReference type="SFLD" id="SFLDG01017">
    <property type="entry name" value="Polyprenyl_Transferase_Like"/>
    <property type="match status" value="1"/>
</dbReference>
<comment type="caution">
    <text evidence="8">The sequence shown here is derived from an EMBL/GenBank/DDBJ whole genome shotgun (WGS) entry which is preliminary data.</text>
</comment>
<proteinExistence type="inferred from homology"/>
<dbReference type="Gene3D" id="1.10.600.10">
    <property type="entry name" value="Farnesyl Diphosphate Synthase"/>
    <property type="match status" value="1"/>
</dbReference>
<comment type="cofactor">
    <cofactor evidence="1">
        <name>Mg(2+)</name>
        <dbReference type="ChEBI" id="CHEBI:18420"/>
    </cofactor>
</comment>
<dbReference type="InterPro" id="IPR053378">
    <property type="entry name" value="Prenyl_diphosphate_synthase"/>
</dbReference>
<comment type="similarity">
    <text evidence="2 7">Belongs to the FPP/GGPP synthase family.</text>
</comment>
<keyword evidence="5" id="KW-0460">Magnesium</keyword>
<evidence type="ECO:0000256" key="1">
    <source>
        <dbReference type="ARBA" id="ARBA00001946"/>
    </source>
</evidence>
<evidence type="ECO:0000256" key="7">
    <source>
        <dbReference type="RuleBase" id="RU004466"/>
    </source>
</evidence>
<dbReference type="GO" id="GO:0016114">
    <property type="term" value="P:terpenoid biosynthetic process"/>
    <property type="evidence" value="ECO:0007669"/>
    <property type="project" value="UniProtKB-ARBA"/>
</dbReference>
<evidence type="ECO:0000313" key="9">
    <source>
        <dbReference type="Proteomes" id="UP000606935"/>
    </source>
</evidence>
<dbReference type="InterPro" id="IPR000092">
    <property type="entry name" value="Polyprenyl_synt"/>
</dbReference>
<dbReference type="SUPFAM" id="SSF48576">
    <property type="entry name" value="Terpenoid synthases"/>
    <property type="match status" value="1"/>
</dbReference>
<reference evidence="8" key="2">
    <citation type="submission" date="2020-09" db="EMBL/GenBank/DDBJ databases">
        <authorList>
            <person name="Sun Q."/>
            <person name="Zhou Y."/>
        </authorList>
    </citation>
    <scope>NUCLEOTIDE SEQUENCE</scope>
    <source>
        <strain evidence="8">CGMCC 1.7086</strain>
    </source>
</reference>
<evidence type="ECO:0000256" key="2">
    <source>
        <dbReference type="ARBA" id="ARBA00006706"/>
    </source>
</evidence>
<dbReference type="FunFam" id="1.10.600.10:FF:000001">
    <property type="entry name" value="Geranylgeranyl diphosphate synthase"/>
    <property type="match status" value="1"/>
</dbReference>
<organism evidence="8 9">
    <name type="scientific">Bowmanella pacifica</name>
    <dbReference type="NCBI Taxonomy" id="502051"/>
    <lineage>
        <taxon>Bacteria</taxon>
        <taxon>Pseudomonadati</taxon>
        <taxon>Pseudomonadota</taxon>
        <taxon>Gammaproteobacteria</taxon>
        <taxon>Alteromonadales</taxon>
        <taxon>Alteromonadaceae</taxon>
        <taxon>Bowmanella</taxon>
    </lineage>
</organism>
<evidence type="ECO:0000256" key="4">
    <source>
        <dbReference type="ARBA" id="ARBA00022723"/>
    </source>
</evidence>
<dbReference type="GO" id="GO:0005737">
    <property type="term" value="C:cytoplasm"/>
    <property type="evidence" value="ECO:0007669"/>
    <property type="project" value="UniProtKB-ARBA"/>
</dbReference>
<dbReference type="EMBL" id="BMLS01000007">
    <property type="protein sequence ID" value="GGO73689.1"/>
    <property type="molecule type" value="Genomic_DNA"/>
</dbReference>
<evidence type="ECO:0000256" key="5">
    <source>
        <dbReference type="ARBA" id="ARBA00022842"/>
    </source>
</evidence>
<evidence type="ECO:0000256" key="3">
    <source>
        <dbReference type="ARBA" id="ARBA00022679"/>
    </source>
</evidence>
<dbReference type="InterPro" id="IPR008949">
    <property type="entry name" value="Isoprenoid_synthase_dom_sf"/>
</dbReference>
<dbReference type="GO" id="GO:0008654">
    <property type="term" value="P:phospholipid biosynthetic process"/>
    <property type="evidence" value="ECO:0007669"/>
    <property type="project" value="UniProtKB-ARBA"/>
</dbReference>
<dbReference type="SFLD" id="SFLDS00005">
    <property type="entry name" value="Isoprenoid_Synthase_Type_I"/>
    <property type="match status" value="1"/>
</dbReference>
<dbReference type="Proteomes" id="UP000606935">
    <property type="component" value="Unassembled WGS sequence"/>
</dbReference>
<name>A0A917Z390_9ALTE</name>
<dbReference type="NCBIfam" id="NF045485">
    <property type="entry name" value="FPPsyn"/>
    <property type="match status" value="1"/>
</dbReference>
<dbReference type="GO" id="GO:0004659">
    <property type="term" value="F:prenyltransferase activity"/>
    <property type="evidence" value="ECO:0007669"/>
    <property type="project" value="InterPro"/>
</dbReference>
<keyword evidence="9" id="KW-1185">Reference proteome</keyword>
<dbReference type="PANTHER" id="PTHR43281">
    <property type="entry name" value="FARNESYL DIPHOSPHATE SYNTHASE"/>
    <property type="match status" value="1"/>
</dbReference>
<dbReference type="PROSITE" id="PS00444">
    <property type="entry name" value="POLYPRENYL_SYNTHASE_2"/>
    <property type="match status" value="1"/>
</dbReference>
<reference evidence="8" key="1">
    <citation type="journal article" date="2014" name="Int. J. Syst. Evol. Microbiol.">
        <title>Complete genome sequence of Corynebacterium casei LMG S-19264T (=DSM 44701T), isolated from a smear-ripened cheese.</title>
        <authorList>
            <consortium name="US DOE Joint Genome Institute (JGI-PGF)"/>
            <person name="Walter F."/>
            <person name="Albersmeier A."/>
            <person name="Kalinowski J."/>
            <person name="Ruckert C."/>
        </authorList>
    </citation>
    <scope>NUCLEOTIDE SEQUENCE</scope>
    <source>
        <strain evidence="8">CGMCC 1.7086</strain>
    </source>
</reference>
<keyword evidence="4" id="KW-0479">Metal-binding</keyword>
<protein>
    <submittedName>
        <fullName evidence="8">(2E,6E)-farnesyl diphosphate synthase</fullName>
    </submittedName>
</protein>
<dbReference type="RefSeq" id="WP_188698184.1">
    <property type="nucleotide sequence ID" value="NZ_BMLS01000007.1"/>
</dbReference>
<dbReference type="GO" id="GO:0046872">
    <property type="term" value="F:metal ion binding"/>
    <property type="evidence" value="ECO:0007669"/>
    <property type="project" value="UniProtKB-KW"/>
</dbReference>
<dbReference type="CDD" id="cd00685">
    <property type="entry name" value="Trans_IPPS_HT"/>
    <property type="match status" value="1"/>
</dbReference>
<dbReference type="PROSITE" id="PS00723">
    <property type="entry name" value="POLYPRENYL_SYNTHASE_1"/>
    <property type="match status" value="1"/>
</dbReference>
<keyword evidence="3 7" id="KW-0808">Transferase</keyword>
<dbReference type="InterPro" id="IPR033749">
    <property type="entry name" value="Polyprenyl_synt_CS"/>
</dbReference>
<evidence type="ECO:0000256" key="6">
    <source>
        <dbReference type="ARBA" id="ARBA00023229"/>
    </source>
</evidence>
<dbReference type="NCBIfam" id="NF007877">
    <property type="entry name" value="PRK10581.1"/>
    <property type="match status" value="1"/>
</dbReference>